<dbReference type="PANTHER" id="PTHR31953">
    <property type="entry name" value="BETA-FRUCTOFURANOSIDASE, INSOLUBLE ISOENZYME CWINV1-RELATED"/>
    <property type="match status" value="1"/>
</dbReference>
<dbReference type="InterPro" id="IPR013189">
    <property type="entry name" value="Glyco_hydro_32_C"/>
</dbReference>
<proteinExistence type="predicted"/>
<protein>
    <submittedName>
        <fullName evidence="2">Beta-fructofuranosidase, insoluble isoenzyme 1</fullName>
        <ecNumber evidence="2">3.2.1.26</ecNumber>
    </submittedName>
</protein>
<dbReference type="AlphaFoldDB" id="A0A0B2RTG0"/>
<feature type="domain" description="Glycosyl hydrolase family 32 C-terminal" evidence="1">
    <location>
        <begin position="27"/>
        <end position="93"/>
    </location>
</feature>
<evidence type="ECO:0000313" key="2">
    <source>
        <dbReference type="EMBL" id="KHN35653.1"/>
    </source>
</evidence>
<gene>
    <name evidence="2" type="ORF">glysoja_041355</name>
</gene>
<dbReference type="EMBL" id="KN648101">
    <property type="protein sequence ID" value="KHN35653.1"/>
    <property type="molecule type" value="Genomic_DNA"/>
</dbReference>
<accession>A0A0B2RTG0</accession>
<organism evidence="2">
    <name type="scientific">Glycine soja</name>
    <name type="common">Wild soybean</name>
    <dbReference type="NCBI Taxonomy" id="3848"/>
    <lineage>
        <taxon>Eukaryota</taxon>
        <taxon>Viridiplantae</taxon>
        <taxon>Streptophyta</taxon>
        <taxon>Embryophyta</taxon>
        <taxon>Tracheophyta</taxon>
        <taxon>Spermatophyta</taxon>
        <taxon>Magnoliopsida</taxon>
        <taxon>eudicotyledons</taxon>
        <taxon>Gunneridae</taxon>
        <taxon>Pentapetalae</taxon>
        <taxon>rosids</taxon>
        <taxon>fabids</taxon>
        <taxon>Fabales</taxon>
        <taxon>Fabaceae</taxon>
        <taxon>Papilionoideae</taxon>
        <taxon>50 kb inversion clade</taxon>
        <taxon>NPAAA clade</taxon>
        <taxon>indigoferoid/millettioid clade</taxon>
        <taxon>Phaseoleae</taxon>
        <taxon>Glycine</taxon>
        <taxon>Glycine subgen. Soja</taxon>
    </lineage>
</organism>
<dbReference type="Gene3D" id="2.60.120.560">
    <property type="entry name" value="Exo-inulinase, domain 1"/>
    <property type="match status" value="1"/>
</dbReference>
<keyword evidence="2" id="KW-0326">Glycosidase</keyword>
<dbReference type="SUPFAM" id="SSF49899">
    <property type="entry name" value="Concanavalin A-like lectins/glucanases"/>
    <property type="match status" value="1"/>
</dbReference>
<reference evidence="2" key="1">
    <citation type="submission" date="2014-07" db="EMBL/GenBank/DDBJ databases">
        <title>Identification of a novel salt tolerance gene in wild soybean by whole-genome sequencing.</title>
        <authorList>
            <person name="Lam H.-M."/>
            <person name="Qi X."/>
            <person name="Li M.-W."/>
            <person name="Liu X."/>
            <person name="Xie M."/>
            <person name="Ni M."/>
            <person name="Xu X."/>
        </authorList>
    </citation>
    <scope>NUCLEOTIDE SEQUENCE [LARGE SCALE GENOMIC DNA]</scope>
    <source>
        <tissue evidence="2">Root</tissue>
    </source>
</reference>
<dbReference type="Pfam" id="PF08244">
    <property type="entry name" value="Glyco_hydro_32C"/>
    <property type="match status" value="1"/>
</dbReference>
<dbReference type="InterPro" id="IPR050551">
    <property type="entry name" value="Fructan_Metab_Enzymes"/>
</dbReference>
<dbReference type="InterPro" id="IPR013320">
    <property type="entry name" value="ConA-like_dom_sf"/>
</dbReference>
<name>A0A0B2RTG0_GLYSO</name>
<evidence type="ECO:0000259" key="1">
    <source>
        <dbReference type="Pfam" id="PF08244"/>
    </source>
</evidence>
<dbReference type="GO" id="GO:0004564">
    <property type="term" value="F:beta-fructofuranosidase activity"/>
    <property type="evidence" value="ECO:0007669"/>
    <property type="project" value="UniProtKB-EC"/>
</dbReference>
<keyword evidence="2" id="KW-0378">Hydrolase</keyword>
<dbReference type="EC" id="3.2.1.26" evidence="2"/>
<dbReference type="Proteomes" id="UP000053555">
    <property type="component" value="Unassembled WGS sequence"/>
</dbReference>
<sequence>MCRKGFKTTGSSLKSDLYKPQFAGFVDVDLAADKNIFLRSLIDHSVVESFGAGGKTNILSRVHPELAVMNQAYLFVFNNGIEPIVVENLKAWSMISADIK</sequence>